<evidence type="ECO:0000313" key="1">
    <source>
        <dbReference type="EMBL" id="RDX44941.1"/>
    </source>
</evidence>
<accession>A0A371CXE3</accession>
<dbReference type="Pfam" id="PF08015">
    <property type="entry name" value="Pheromone"/>
    <property type="match status" value="1"/>
</dbReference>
<keyword evidence="2" id="KW-1185">Reference proteome</keyword>
<organism evidence="1 2">
    <name type="scientific">Lentinus brumalis</name>
    <dbReference type="NCBI Taxonomy" id="2498619"/>
    <lineage>
        <taxon>Eukaryota</taxon>
        <taxon>Fungi</taxon>
        <taxon>Dikarya</taxon>
        <taxon>Basidiomycota</taxon>
        <taxon>Agaricomycotina</taxon>
        <taxon>Agaricomycetes</taxon>
        <taxon>Polyporales</taxon>
        <taxon>Polyporaceae</taxon>
        <taxon>Lentinus</taxon>
    </lineage>
</organism>
<reference evidence="1 2" key="1">
    <citation type="journal article" date="2018" name="Biotechnol. Biofuels">
        <title>Integrative visual omics of the white-rot fungus Polyporus brumalis exposes the biotechnological potential of its oxidative enzymes for delignifying raw plant biomass.</title>
        <authorList>
            <person name="Miyauchi S."/>
            <person name="Rancon A."/>
            <person name="Drula E."/>
            <person name="Hage H."/>
            <person name="Chaduli D."/>
            <person name="Favel A."/>
            <person name="Grisel S."/>
            <person name="Henrissat B."/>
            <person name="Herpoel-Gimbert I."/>
            <person name="Ruiz-Duenas F.J."/>
            <person name="Chevret D."/>
            <person name="Hainaut M."/>
            <person name="Lin J."/>
            <person name="Wang M."/>
            <person name="Pangilinan J."/>
            <person name="Lipzen A."/>
            <person name="Lesage-Meessen L."/>
            <person name="Navarro D."/>
            <person name="Riley R."/>
            <person name="Grigoriev I.V."/>
            <person name="Zhou S."/>
            <person name="Raouche S."/>
            <person name="Rosso M.N."/>
        </authorList>
    </citation>
    <scope>NUCLEOTIDE SEQUENCE [LARGE SCALE GENOMIC DNA]</scope>
    <source>
        <strain evidence="1 2">BRFM 1820</strain>
    </source>
</reference>
<dbReference type="GO" id="GO:0016020">
    <property type="term" value="C:membrane"/>
    <property type="evidence" value="ECO:0007669"/>
    <property type="project" value="InterPro"/>
</dbReference>
<dbReference type="InterPro" id="IPR012597">
    <property type="entry name" value="Pheromone"/>
</dbReference>
<gene>
    <name evidence="1" type="ORF">OH76DRAFT_1408556</name>
</gene>
<evidence type="ECO:0000313" key="2">
    <source>
        <dbReference type="Proteomes" id="UP000256964"/>
    </source>
</evidence>
<sequence length="55" mass="5970">MDAFAFIDFLGPEAAPPLPADLLPSSSADFESDSAVPTDFEYINNNYSHSWCTIA</sequence>
<dbReference type="EMBL" id="KZ857443">
    <property type="protein sequence ID" value="RDX44941.1"/>
    <property type="molecule type" value="Genomic_DNA"/>
</dbReference>
<evidence type="ECO:0008006" key="3">
    <source>
        <dbReference type="Google" id="ProtNLM"/>
    </source>
</evidence>
<dbReference type="AlphaFoldDB" id="A0A371CXE3"/>
<dbReference type="GO" id="GO:0000772">
    <property type="term" value="F:mating pheromone activity"/>
    <property type="evidence" value="ECO:0007669"/>
    <property type="project" value="InterPro"/>
</dbReference>
<proteinExistence type="predicted"/>
<name>A0A371CXE3_9APHY</name>
<protein>
    <recommendedName>
        <fullName evidence="3">Pheromone</fullName>
    </recommendedName>
</protein>
<dbReference type="Proteomes" id="UP000256964">
    <property type="component" value="Unassembled WGS sequence"/>
</dbReference>